<dbReference type="WBParaSite" id="SPAL_0000552700.1">
    <property type="protein sequence ID" value="SPAL_0000552700.1"/>
    <property type="gene ID" value="SPAL_0000552700"/>
</dbReference>
<feature type="compositionally biased region" description="Basic and acidic residues" evidence="8">
    <location>
        <begin position="345"/>
        <end position="369"/>
    </location>
</feature>
<keyword evidence="6 7" id="KW-0012">Acyltransferase</keyword>
<comment type="similarity">
    <text evidence="7">Belongs to the DHHC palmitoyltransferase family.</text>
</comment>
<protein>
    <recommendedName>
        <fullName evidence="7">Palmitoyltransferase</fullName>
        <ecNumber evidence="7">2.3.1.225</ecNumber>
    </recommendedName>
</protein>
<feature type="compositionally biased region" description="Low complexity" evidence="8">
    <location>
        <begin position="371"/>
        <end position="388"/>
    </location>
</feature>
<comment type="catalytic activity">
    <reaction evidence="7">
        <text>L-cysteinyl-[protein] + hexadecanoyl-CoA = S-hexadecanoyl-L-cysteinyl-[protein] + CoA</text>
        <dbReference type="Rhea" id="RHEA:36683"/>
        <dbReference type="Rhea" id="RHEA-COMP:10131"/>
        <dbReference type="Rhea" id="RHEA-COMP:11032"/>
        <dbReference type="ChEBI" id="CHEBI:29950"/>
        <dbReference type="ChEBI" id="CHEBI:57287"/>
        <dbReference type="ChEBI" id="CHEBI:57379"/>
        <dbReference type="ChEBI" id="CHEBI:74151"/>
        <dbReference type="EC" id="2.3.1.225"/>
    </reaction>
</comment>
<evidence type="ECO:0000256" key="1">
    <source>
        <dbReference type="ARBA" id="ARBA00004141"/>
    </source>
</evidence>
<feature type="transmembrane region" description="Helical" evidence="7">
    <location>
        <begin position="24"/>
        <end position="42"/>
    </location>
</feature>
<evidence type="ECO:0000256" key="5">
    <source>
        <dbReference type="ARBA" id="ARBA00023136"/>
    </source>
</evidence>
<comment type="subcellular location">
    <subcellularLocation>
        <location evidence="1">Membrane</location>
        <topology evidence="1">Multi-pass membrane protein</topology>
    </subcellularLocation>
</comment>
<sequence length="404" mass="46980">MKCHKKIWHFCETRIFTFEGKCQRWIPVIFVLITTIMAYLIFGFQQFEVVTKSYTRKQFDLIIVSFFIIMYLWSFLRVVASKNKQIPNEYKFPPQIRDAYDNATSPVKFEEVAKTHVLRNDLPVQNRLRNGSFRYCHKCMIVKPDRTHHCSSCDQCIVKFDHHCPWVNNCVMFTNYKYFLLFLIYGTLLHTILSVNNIESVIDYAGNKDTKEYRHVDSIIILCFTVNFILNFGSLAATLTMLLWHLTLVGRNLTTNESYRSPIFLFGADKKAYNISILHNYREVFGSKKLLWFIPVWTSKGDGFIFKQRKYDRREKNNDEKQRSSSVGVSSLNSSFNTATSTNECSRKPSEKNSKQSEKIKKAGDDHESQNTSSYTGSISGNSSTNESDNVLSEEKNKIKIIIS</sequence>
<dbReference type="InterPro" id="IPR039859">
    <property type="entry name" value="PFA4/ZDH16/20/ERF2-like"/>
</dbReference>
<feature type="transmembrane region" description="Helical" evidence="7">
    <location>
        <begin position="178"/>
        <end position="198"/>
    </location>
</feature>
<evidence type="ECO:0000256" key="6">
    <source>
        <dbReference type="ARBA" id="ARBA00023315"/>
    </source>
</evidence>
<evidence type="ECO:0000256" key="3">
    <source>
        <dbReference type="ARBA" id="ARBA00022692"/>
    </source>
</evidence>
<keyword evidence="2 7" id="KW-0808">Transferase</keyword>
<evidence type="ECO:0000313" key="11">
    <source>
        <dbReference type="WBParaSite" id="SPAL_0000552700.1"/>
    </source>
</evidence>
<feature type="compositionally biased region" description="Low complexity" evidence="8">
    <location>
        <begin position="324"/>
        <end position="335"/>
    </location>
</feature>
<feature type="domain" description="Palmitoyltransferase DHHC" evidence="9">
    <location>
        <begin position="132"/>
        <end position="260"/>
    </location>
</feature>
<evidence type="ECO:0000256" key="7">
    <source>
        <dbReference type="RuleBase" id="RU079119"/>
    </source>
</evidence>
<organism evidence="10 11">
    <name type="scientific">Strongyloides papillosus</name>
    <name type="common">Intestinal threadworm</name>
    <dbReference type="NCBI Taxonomy" id="174720"/>
    <lineage>
        <taxon>Eukaryota</taxon>
        <taxon>Metazoa</taxon>
        <taxon>Ecdysozoa</taxon>
        <taxon>Nematoda</taxon>
        <taxon>Chromadorea</taxon>
        <taxon>Rhabditida</taxon>
        <taxon>Tylenchina</taxon>
        <taxon>Panagrolaimomorpha</taxon>
        <taxon>Strongyloidoidea</taxon>
        <taxon>Strongyloididae</taxon>
        <taxon>Strongyloides</taxon>
    </lineage>
</organism>
<dbReference type="AlphaFoldDB" id="A0A0N5BHU2"/>
<dbReference type="STRING" id="174720.A0A0N5BHU2"/>
<keyword evidence="3 7" id="KW-0812">Transmembrane</keyword>
<reference evidence="11" key="1">
    <citation type="submission" date="2017-02" db="UniProtKB">
        <authorList>
            <consortium name="WormBaseParasite"/>
        </authorList>
    </citation>
    <scope>IDENTIFICATION</scope>
</reference>
<dbReference type="GO" id="GO:0016020">
    <property type="term" value="C:membrane"/>
    <property type="evidence" value="ECO:0007669"/>
    <property type="project" value="UniProtKB-SubCell"/>
</dbReference>
<keyword evidence="5 7" id="KW-0472">Membrane</keyword>
<evidence type="ECO:0000259" key="9">
    <source>
        <dbReference type="Pfam" id="PF01529"/>
    </source>
</evidence>
<evidence type="ECO:0000256" key="4">
    <source>
        <dbReference type="ARBA" id="ARBA00022989"/>
    </source>
</evidence>
<evidence type="ECO:0000256" key="2">
    <source>
        <dbReference type="ARBA" id="ARBA00022679"/>
    </source>
</evidence>
<feature type="transmembrane region" description="Helical" evidence="7">
    <location>
        <begin position="62"/>
        <end position="80"/>
    </location>
</feature>
<dbReference type="PANTHER" id="PTHR12246">
    <property type="entry name" value="PALMITOYLTRANSFERASE ZDHHC16"/>
    <property type="match status" value="1"/>
</dbReference>
<proteinExistence type="inferred from homology"/>
<evidence type="ECO:0000256" key="8">
    <source>
        <dbReference type="SAM" id="MobiDB-lite"/>
    </source>
</evidence>
<keyword evidence="4 7" id="KW-1133">Transmembrane helix</keyword>
<dbReference type="Proteomes" id="UP000046392">
    <property type="component" value="Unplaced"/>
</dbReference>
<feature type="transmembrane region" description="Helical" evidence="7">
    <location>
        <begin position="218"/>
        <end position="244"/>
    </location>
</feature>
<dbReference type="EC" id="2.3.1.225" evidence="7"/>
<dbReference type="GO" id="GO:0019706">
    <property type="term" value="F:protein-cysteine S-palmitoyltransferase activity"/>
    <property type="evidence" value="ECO:0007669"/>
    <property type="project" value="UniProtKB-EC"/>
</dbReference>
<dbReference type="Pfam" id="PF01529">
    <property type="entry name" value="DHHC"/>
    <property type="match status" value="1"/>
</dbReference>
<dbReference type="PROSITE" id="PS50216">
    <property type="entry name" value="DHHC"/>
    <property type="match status" value="1"/>
</dbReference>
<dbReference type="InterPro" id="IPR001594">
    <property type="entry name" value="Palmitoyltrfase_DHHC"/>
</dbReference>
<keyword evidence="10" id="KW-1185">Reference proteome</keyword>
<name>A0A0N5BHU2_STREA</name>
<accession>A0A0N5BHU2</accession>
<evidence type="ECO:0000313" key="10">
    <source>
        <dbReference type="Proteomes" id="UP000046392"/>
    </source>
</evidence>
<comment type="domain">
    <text evidence="7">The DHHC domain is required for palmitoyltransferase activity.</text>
</comment>
<feature type="region of interest" description="Disordered" evidence="8">
    <location>
        <begin position="315"/>
        <end position="396"/>
    </location>
</feature>